<reference evidence="5" key="1">
    <citation type="journal article" date="2014" name="Front. Microbiol.">
        <title>High frequency of phylogenetically diverse reductive dehalogenase-homologous genes in deep subseafloor sedimentary metagenomes.</title>
        <authorList>
            <person name="Kawai M."/>
            <person name="Futagami T."/>
            <person name="Toyoda A."/>
            <person name="Takaki Y."/>
            <person name="Nishi S."/>
            <person name="Hori S."/>
            <person name="Arai W."/>
            <person name="Tsubouchi T."/>
            <person name="Morono Y."/>
            <person name="Uchiyama I."/>
            <person name="Ito T."/>
            <person name="Fujiyama A."/>
            <person name="Inagaki F."/>
            <person name="Takami H."/>
        </authorList>
    </citation>
    <scope>NUCLEOTIDE SEQUENCE</scope>
    <source>
        <strain evidence="5">Expedition CK06-06</strain>
    </source>
</reference>
<dbReference type="Gene3D" id="3.40.630.10">
    <property type="entry name" value="Zn peptidases"/>
    <property type="match status" value="1"/>
</dbReference>
<sequence>HSFEEEMKRDGNIKILRIDENGQELSDKDAIIEMLFKPGISINGIEGGYYGKGSMTIIPKEIKANLDIRLPPFQSRSYVIEKYSNFLVKNFPMVEYEFEKGGYEAGKIPFSHPLAQTAYNIYKEFNKEVLVLPLLAGSAPFALYQKKLDIPFLVVGIGHSGRAHSPLEYAVIESKQPEVGGIIDFELYTAMLLNKLSRDLIT</sequence>
<keyword evidence="3" id="KW-0378">Hydrolase</keyword>
<dbReference type="EMBL" id="BARW01028381">
    <property type="protein sequence ID" value="GAJ12286.1"/>
    <property type="molecule type" value="Genomic_DNA"/>
</dbReference>
<dbReference type="PANTHER" id="PTHR43270">
    <property type="entry name" value="BETA-ALA-HIS DIPEPTIDASE"/>
    <property type="match status" value="1"/>
</dbReference>
<dbReference type="PANTHER" id="PTHR43270:SF8">
    <property type="entry name" value="DI- AND TRIPEPTIDASE DUG2-RELATED"/>
    <property type="match status" value="1"/>
</dbReference>
<protein>
    <recommendedName>
        <fullName evidence="4">Peptidase M20 dimerisation domain-containing protein</fullName>
    </recommendedName>
</protein>
<feature type="domain" description="Peptidase M20 dimerisation" evidence="4">
    <location>
        <begin position="33"/>
        <end position="88"/>
    </location>
</feature>
<comment type="caution">
    <text evidence="5">The sequence shown here is derived from an EMBL/GenBank/DDBJ whole genome shotgun (WGS) entry which is preliminary data.</text>
</comment>
<dbReference type="Pfam" id="PF07687">
    <property type="entry name" value="M20_dimer"/>
    <property type="match status" value="1"/>
</dbReference>
<dbReference type="SUPFAM" id="SSF53187">
    <property type="entry name" value="Zn-dependent exopeptidases"/>
    <property type="match status" value="1"/>
</dbReference>
<organism evidence="5">
    <name type="scientific">marine sediment metagenome</name>
    <dbReference type="NCBI Taxonomy" id="412755"/>
    <lineage>
        <taxon>unclassified sequences</taxon>
        <taxon>metagenomes</taxon>
        <taxon>ecological metagenomes</taxon>
    </lineage>
</organism>
<evidence type="ECO:0000256" key="3">
    <source>
        <dbReference type="ARBA" id="ARBA00022801"/>
    </source>
</evidence>
<feature type="non-terminal residue" evidence="5">
    <location>
        <position position="1"/>
    </location>
</feature>
<evidence type="ECO:0000256" key="2">
    <source>
        <dbReference type="ARBA" id="ARBA00022723"/>
    </source>
</evidence>
<evidence type="ECO:0000259" key="4">
    <source>
        <dbReference type="Pfam" id="PF07687"/>
    </source>
</evidence>
<dbReference type="GO" id="GO:0006508">
    <property type="term" value="P:proteolysis"/>
    <property type="evidence" value="ECO:0007669"/>
    <property type="project" value="UniProtKB-KW"/>
</dbReference>
<keyword evidence="1" id="KW-0645">Protease</keyword>
<dbReference type="InterPro" id="IPR011650">
    <property type="entry name" value="Peptidase_M20_dimer"/>
</dbReference>
<proteinExistence type="predicted"/>
<dbReference type="AlphaFoldDB" id="X1VE04"/>
<dbReference type="GO" id="GO:0046872">
    <property type="term" value="F:metal ion binding"/>
    <property type="evidence" value="ECO:0007669"/>
    <property type="project" value="UniProtKB-KW"/>
</dbReference>
<dbReference type="Gene3D" id="3.30.70.360">
    <property type="match status" value="1"/>
</dbReference>
<keyword evidence="2" id="KW-0479">Metal-binding</keyword>
<dbReference type="InterPro" id="IPR051458">
    <property type="entry name" value="Cyt/Met_Dipeptidase"/>
</dbReference>
<gene>
    <name evidence="5" type="ORF">S12H4_45832</name>
</gene>
<accession>X1VE04</accession>
<dbReference type="GO" id="GO:0008233">
    <property type="term" value="F:peptidase activity"/>
    <property type="evidence" value="ECO:0007669"/>
    <property type="project" value="UniProtKB-KW"/>
</dbReference>
<name>X1VE04_9ZZZZ</name>
<evidence type="ECO:0000313" key="5">
    <source>
        <dbReference type="EMBL" id="GAJ12286.1"/>
    </source>
</evidence>
<evidence type="ECO:0000256" key="1">
    <source>
        <dbReference type="ARBA" id="ARBA00022670"/>
    </source>
</evidence>